<evidence type="ECO:0000313" key="10">
    <source>
        <dbReference type="Proteomes" id="UP000541444"/>
    </source>
</evidence>
<feature type="coiled-coil region" evidence="5">
    <location>
        <begin position="185"/>
        <end position="252"/>
    </location>
</feature>
<dbReference type="EMBL" id="JACGCM010000859">
    <property type="protein sequence ID" value="KAF6165064.1"/>
    <property type="molecule type" value="Genomic_DNA"/>
</dbReference>
<feature type="compositionally biased region" description="Acidic residues" evidence="6">
    <location>
        <begin position="376"/>
        <end position="387"/>
    </location>
</feature>
<dbReference type="InterPro" id="IPR013087">
    <property type="entry name" value="Znf_C2H2_type"/>
</dbReference>
<feature type="compositionally biased region" description="Basic and acidic residues" evidence="6">
    <location>
        <begin position="523"/>
        <end position="532"/>
    </location>
</feature>
<dbReference type="Gene3D" id="1.10.287.110">
    <property type="entry name" value="DnaJ domain"/>
    <property type="match status" value="1"/>
</dbReference>
<evidence type="ECO:0000256" key="4">
    <source>
        <dbReference type="PROSITE-ProRule" id="PRU00042"/>
    </source>
</evidence>
<name>A0A7J7NDC8_9MAGN</name>
<dbReference type="InterPro" id="IPR054076">
    <property type="entry name" value="ZUO1-like_ZHD"/>
</dbReference>
<dbReference type="Proteomes" id="UP000541444">
    <property type="component" value="Unassembled WGS sequence"/>
</dbReference>
<feature type="compositionally biased region" description="Polar residues" evidence="6">
    <location>
        <begin position="422"/>
        <end position="440"/>
    </location>
</feature>
<proteinExistence type="predicted"/>
<dbReference type="SMART" id="SM00271">
    <property type="entry name" value="DnaJ"/>
    <property type="match status" value="1"/>
</dbReference>
<keyword evidence="1" id="KW-0479">Metal-binding</keyword>
<feature type="compositionally biased region" description="Basic residues" evidence="6">
    <location>
        <begin position="555"/>
        <end position="564"/>
    </location>
</feature>
<dbReference type="PANTHER" id="PTHR45495">
    <property type="entry name" value="DNAJ PROTEIN JJJ1 HOMOLOG"/>
    <property type="match status" value="1"/>
</dbReference>
<feature type="compositionally biased region" description="Basic residues" evidence="6">
    <location>
        <begin position="454"/>
        <end position="464"/>
    </location>
</feature>
<dbReference type="PROSITE" id="PS00028">
    <property type="entry name" value="ZINC_FINGER_C2H2_1"/>
    <property type="match status" value="2"/>
</dbReference>
<gene>
    <name evidence="9" type="ORF">GIB67_000648</name>
</gene>
<evidence type="ECO:0000259" key="7">
    <source>
        <dbReference type="PROSITE" id="PS50076"/>
    </source>
</evidence>
<dbReference type="Pfam" id="PF00226">
    <property type="entry name" value="DnaJ"/>
    <property type="match status" value="1"/>
</dbReference>
<evidence type="ECO:0000256" key="3">
    <source>
        <dbReference type="ARBA" id="ARBA00022833"/>
    </source>
</evidence>
<dbReference type="InterPro" id="IPR003604">
    <property type="entry name" value="Matrin/U1-like-C_Znf_C2H2"/>
</dbReference>
<reference evidence="9 10" key="1">
    <citation type="journal article" date="2020" name="IScience">
        <title>Genome Sequencing of the Endangered Kingdonia uniflora (Circaeasteraceae, Ranunculales) Reveals Potential Mechanisms of Evolutionary Specialization.</title>
        <authorList>
            <person name="Sun Y."/>
            <person name="Deng T."/>
            <person name="Zhang A."/>
            <person name="Moore M.J."/>
            <person name="Landis J.B."/>
            <person name="Lin N."/>
            <person name="Zhang H."/>
            <person name="Zhang X."/>
            <person name="Huang J."/>
            <person name="Zhang X."/>
            <person name="Sun H."/>
            <person name="Wang H."/>
        </authorList>
    </citation>
    <scope>NUCLEOTIDE SEQUENCE [LARGE SCALE GENOMIC DNA]</scope>
    <source>
        <strain evidence="9">TB1705</strain>
        <tissue evidence="9">Leaf</tissue>
    </source>
</reference>
<dbReference type="InterPro" id="IPR001623">
    <property type="entry name" value="DnaJ_domain"/>
</dbReference>
<protein>
    <submittedName>
        <fullName evidence="9">Uncharacterized protein</fullName>
    </submittedName>
</protein>
<feature type="region of interest" description="Disordered" evidence="6">
    <location>
        <begin position="372"/>
        <end position="486"/>
    </location>
</feature>
<dbReference type="Pfam" id="PF21884">
    <property type="entry name" value="ZUO1-like_ZHD"/>
    <property type="match status" value="1"/>
</dbReference>
<evidence type="ECO:0000256" key="1">
    <source>
        <dbReference type="ARBA" id="ARBA00022723"/>
    </source>
</evidence>
<evidence type="ECO:0000256" key="2">
    <source>
        <dbReference type="ARBA" id="ARBA00022771"/>
    </source>
</evidence>
<dbReference type="CDD" id="cd06257">
    <property type="entry name" value="DnaJ"/>
    <property type="match status" value="1"/>
</dbReference>
<feature type="domain" description="J" evidence="7">
    <location>
        <begin position="8"/>
        <end position="77"/>
    </location>
</feature>
<dbReference type="InterPro" id="IPR044648">
    <property type="entry name" value="JJJ1_plant"/>
</dbReference>
<dbReference type="InterPro" id="IPR018253">
    <property type="entry name" value="DnaJ_domain_CS"/>
</dbReference>
<dbReference type="PROSITE" id="PS00636">
    <property type="entry name" value="DNAJ_1"/>
    <property type="match status" value="1"/>
</dbReference>
<dbReference type="SUPFAM" id="SSF46565">
    <property type="entry name" value="Chaperone J-domain"/>
    <property type="match status" value="1"/>
</dbReference>
<feature type="domain" description="C2H2-type" evidence="8">
    <location>
        <begin position="571"/>
        <end position="600"/>
    </location>
</feature>
<dbReference type="InterPro" id="IPR036236">
    <property type="entry name" value="Znf_C2H2_sf"/>
</dbReference>
<dbReference type="GO" id="GO:0008270">
    <property type="term" value="F:zinc ion binding"/>
    <property type="evidence" value="ECO:0007669"/>
    <property type="project" value="UniProtKB-KW"/>
</dbReference>
<evidence type="ECO:0000256" key="6">
    <source>
        <dbReference type="SAM" id="MobiDB-lite"/>
    </source>
</evidence>
<feature type="region of interest" description="Disordered" evidence="6">
    <location>
        <begin position="331"/>
        <end position="358"/>
    </location>
</feature>
<organism evidence="9 10">
    <name type="scientific">Kingdonia uniflora</name>
    <dbReference type="NCBI Taxonomy" id="39325"/>
    <lineage>
        <taxon>Eukaryota</taxon>
        <taxon>Viridiplantae</taxon>
        <taxon>Streptophyta</taxon>
        <taxon>Embryophyta</taxon>
        <taxon>Tracheophyta</taxon>
        <taxon>Spermatophyta</taxon>
        <taxon>Magnoliopsida</taxon>
        <taxon>Ranunculales</taxon>
        <taxon>Circaeasteraceae</taxon>
        <taxon>Kingdonia</taxon>
    </lineage>
</organism>
<dbReference type="SMART" id="SM00451">
    <property type="entry name" value="ZnF_U1"/>
    <property type="match status" value="1"/>
</dbReference>
<evidence type="ECO:0000256" key="5">
    <source>
        <dbReference type="SAM" id="Coils"/>
    </source>
</evidence>
<keyword evidence="10" id="KW-1185">Reference proteome</keyword>
<comment type="caution">
    <text evidence="9">The sequence shown here is derived from an EMBL/GenBank/DDBJ whole genome shotgun (WGS) entry which is preliminary data.</text>
</comment>
<feature type="region of interest" description="Disordered" evidence="6">
    <location>
        <begin position="523"/>
        <end position="571"/>
    </location>
</feature>
<keyword evidence="5" id="KW-0175">Coiled coil</keyword>
<feature type="compositionally biased region" description="Basic and acidic residues" evidence="6">
    <location>
        <begin position="539"/>
        <end position="551"/>
    </location>
</feature>
<dbReference type="PRINTS" id="PR00625">
    <property type="entry name" value="JDOMAIN"/>
</dbReference>
<dbReference type="SUPFAM" id="SSF57667">
    <property type="entry name" value="beta-beta-alpha zinc fingers"/>
    <property type="match status" value="1"/>
</dbReference>
<dbReference type="PROSITE" id="PS50157">
    <property type="entry name" value="ZINC_FINGER_C2H2_2"/>
    <property type="match status" value="1"/>
</dbReference>
<feature type="compositionally biased region" description="Acidic residues" evidence="6">
    <location>
        <begin position="334"/>
        <end position="355"/>
    </location>
</feature>
<keyword evidence="2 4" id="KW-0863">Zinc-finger</keyword>
<dbReference type="Gene3D" id="3.30.160.60">
    <property type="entry name" value="Classic Zinc Finger"/>
    <property type="match status" value="1"/>
</dbReference>
<dbReference type="InterPro" id="IPR022755">
    <property type="entry name" value="Znf_C2H2_jaz"/>
</dbReference>
<sequence length="601" mass="68857">MASSEKRCLYETLGLPKDCSPEEIRSSYRKLALQLHPDKLIKTGIPEDQATSAFQELVNAYEVLSDPKERSWYDSHRSQILFSDAKTSGSVPELFTFFSSSVFSGFGDTGKGFYKVYGDVFNKIYAQEVNFATKLGLGLRVDSAPLMGNLKSGYDQVSAFYSYWFGFCSVMDFCWVDEYDAMAGLNRKSRRLMEEENKKLRKKAKREYNDTVRGLAEFVKKRDKRVIEMQMKKNLEQEKKREVEIARKKEADRVKLERARLYVEPDWAKNNDDDMDEVEEIPEDESVGINKKNDSKELYCVVCSKKFKSDKQWKNHEQSKKHREKVAELKYSYDIEEEEGEEDELKEEEVLGGEVDETHADLEEDVDELYEHFEDAIDIQEEQESEVQSDSADRKEVEETDDTTDEMRILKQMISGHKSKKSAASTRQPNSFSGKSPDNISDSEEMDDMEYNRRKTTRRNRKSKREAAGKSNGEAAREEKGETIEDVLLHSSNGNIAWAEKDNDHDIEDFSSHTVEEVLPNIRGDKRFDKSSKGAYQPVDRKATINKDSNAKSKSTSKGKKQKAASKNTGHLCDTCGEDFVSRNQLHKHLGSTGHASLKSS</sequence>
<dbReference type="OrthoDB" id="5894at2759"/>
<dbReference type="PANTHER" id="PTHR45495:SF1">
    <property type="entry name" value="DNAJ PROTEIN JJJ1 HOMOLOG"/>
    <property type="match status" value="1"/>
</dbReference>
<accession>A0A7J7NDC8</accession>
<dbReference type="PROSITE" id="PS50076">
    <property type="entry name" value="DNAJ_2"/>
    <property type="match status" value="1"/>
</dbReference>
<dbReference type="InterPro" id="IPR036869">
    <property type="entry name" value="J_dom_sf"/>
</dbReference>
<dbReference type="GO" id="GO:0003676">
    <property type="term" value="F:nucleic acid binding"/>
    <property type="evidence" value="ECO:0007669"/>
    <property type="project" value="InterPro"/>
</dbReference>
<dbReference type="AlphaFoldDB" id="A0A7J7NDC8"/>
<evidence type="ECO:0000259" key="8">
    <source>
        <dbReference type="PROSITE" id="PS50157"/>
    </source>
</evidence>
<dbReference type="SMART" id="SM00355">
    <property type="entry name" value="ZnF_C2H2"/>
    <property type="match status" value="2"/>
</dbReference>
<evidence type="ECO:0000313" key="9">
    <source>
        <dbReference type="EMBL" id="KAF6165064.1"/>
    </source>
</evidence>
<dbReference type="Pfam" id="PF12171">
    <property type="entry name" value="zf-C2H2_jaz"/>
    <property type="match status" value="1"/>
</dbReference>
<keyword evidence="3" id="KW-0862">Zinc</keyword>